<evidence type="ECO:0008006" key="3">
    <source>
        <dbReference type="Google" id="ProtNLM"/>
    </source>
</evidence>
<reference evidence="1" key="1">
    <citation type="submission" date="2016-10" db="EMBL/GenBank/DDBJ databases">
        <authorList>
            <person name="Benchimol M."/>
            <person name="Almeida L.G."/>
            <person name="Vasconcelos A.T."/>
            <person name="Perreira-Neves A."/>
            <person name="Rosa I.A."/>
            <person name="Tasca T."/>
            <person name="Bogo M.R."/>
            <person name="de Souza W."/>
        </authorList>
    </citation>
    <scope>NUCLEOTIDE SEQUENCE [LARGE SCALE GENOMIC DNA]</scope>
    <source>
        <strain evidence="1">K</strain>
    </source>
</reference>
<dbReference type="AlphaFoldDB" id="A0A1J4JLC6"/>
<dbReference type="GeneID" id="94828995"/>
<dbReference type="SUPFAM" id="SSF52058">
    <property type="entry name" value="L domain-like"/>
    <property type="match status" value="1"/>
</dbReference>
<organism evidence="1 2">
    <name type="scientific">Tritrichomonas foetus</name>
    <dbReference type="NCBI Taxonomy" id="1144522"/>
    <lineage>
        <taxon>Eukaryota</taxon>
        <taxon>Metamonada</taxon>
        <taxon>Parabasalia</taxon>
        <taxon>Tritrichomonadida</taxon>
        <taxon>Tritrichomonadidae</taxon>
        <taxon>Tritrichomonas</taxon>
    </lineage>
</organism>
<dbReference type="VEuPathDB" id="TrichDB:TRFO_08451"/>
<evidence type="ECO:0000313" key="2">
    <source>
        <dbReference type="Proteomes" id="UP000179807"/>
    </source>
</evidence>
<comment type="caution">
    <text evidence="1">The sequence shown here is derived from an EMBL/GenBank/DDBJ whole genome shotgun (WGS) entry which is preliminary data.</text>
</comment>
<dbReference type="Proteomes" id="UP000179807">
    <property type="component" value="Unassembled WGS sequence"/>
</dbReference>
<dbReference type="RefSeq" id="XP_068352352.1">
    <property type="nucleotide sequence ID" value="XM_068494291.1"/>
</dbReference>
<gene>
    <name evidence="1" type="ORF">TRFO_08451</name>
</gene>
<dbReference type="EMBL" id="MLAK01001015">
    <property type="protein sequence ID" value="OHS99215.1"/>
    <property type="molecule type" value="Genomic_DNA"/>
</dbReference>
<keyword evidence="2" id="KW-1185">Reference proteome</keyword>
<sequence length="308" mass="35302">MNDLNPENEKTRQPTEQQKVIDDRVNNLKYQLSVQRRSLSSTGLIDISKRQISSLAALGPQPHLRILNITETPIKSLASLPPQPFLTQIIANGSQLETLAGLSRFPKLREISFKETPLFVKPNIRIACLIVIGNQLSRINQKKVKKIERLDASKYPIIAKYLLEADWQLEVPVPSMEQFQKLSQEEKFRDSVPNDPSIYRFPNVLIDIHEEKEKELLLSNSILRQSDDEEEIPEEINEQDRLDAELEKELVQKLASFGIRVKQGEECRGEIIEAISGLADLVKIFDTCTETVTGYREEKEEEEENNEL</sequence>
<protein>
    <recommendedName>
        <fullName evidence="3">Leucine Rich Repeat family protein</fullName>
    </recommendedName>
</protein>
<dbReference type="InterPro" id="IPR032675">
    <property type="entry name" value="LRR_dom_sf"/>
</dbReference>
<accession>A0A1J4JLC6</accession>
<proteinExistence type="predicted"/>
<evidence type="ECO:0000313" key="1">
    <source>
        <dbReference type="EMBL" id="OHS99215.1"/>
    </source>
</evidence>
<dbReference type="OrthoDB" id="5954088at2759"/>
<name>A0A1J4JLC6_9EUKA</name>
<dbReference type="Gene3D" id="3.80.10.10">
    <property type="entry name" value="Ribonuclease Inhibitor"/>
    <property type="match status" value="1"/>
</dbReference>